<dbReference type="RefSeq" id="WP_090608384.1">
    <property type="nucleotide sequence ID" value="NZ_FNZR01000010.1"/>
</dbReference>
<dbReference type="Proteomes" id="UP000198916">
    <property type="component" value="Unassembled WGS sequence"/>
</dbReference>
<dbReference type="SUPFAM" id="SSF53448">
    <property type="entry name" value="Nucleotide-diphospho-sugar transferases"/>
    <property type="match status" value="1"/>
</dbReference>
<dbReference type="PANTHER" id="PTHR43685:SF2">
    <property type="entry name" value="GLYCOSYLTRANSFERASE 2-LIKE DOMAIN-CONTAINING PROTEIN"/>
    <property type="match status" value="1"/>
</dbReference>
<dbReference type="GO" id="GO:0016740">
    <property type="term" value="F:transferase activity"/>
    <property type="evidence" value="ECO:0007669"/>
    <property type="project" value="UniProtKB-KW"/>
</dbReference>
<dbReference type="AlphaFoldDB" id="A0A1H7T6K3"/>
<reference evidence="3" key="1">
    <citation type="submission" date="2016-10" db="EMBL/GenBank/DDBJ databases">
        <authorList>
            <person name="Varghese N."/>
            <person name="Submissions S."/>
        </authorList>
    </citation>
    <scope>NUCLEOTIDE SEQUENCE [LARGE SCALE GENOMIC DNA]</scope>
    <source>
        <strain evidence="3">Jip14</strain>
    </source>
</reference>
<dbReference type="EMBL" id="FNZR01000010">
    <property type="protein sequence ID" value="SEL80491.1"/>
    <property type="molecule type" value="Genomic_DNA"/>
</dbReference>
<dbReference type="OrthoDB" id="9801954at2"/>
<name>A0A1H7T6K3_9SPHI</name>
<dbReference type="InterPro" id="IPR001173">
    <property type="entry name" value="Glyco_trans_2-like"/>
</dbReference>
<evidence type="ECO:0000259" key="1">
    <source>
        <dbReference type="Pfam" id="PF00535"/>
    </source>
</evidence>
<gene>
    <name evidence="2" type="ORF">SAMN05421740_110122</name>
</gene>
<dbReference type="InterPro" id="IPR050834">
    <property type="entry name" value="Glycosyltransf_2"/>
</dbReference>
<proteinExistence type="predicted"/>
<evidence type="ECO:0000313" key="3">
    <source>
        <dbReference type="Proteomes" id="UP000198916"/>
    </source>
</evidence>
<keyword evidence="2" id="KW-0808">Transferase</keyword>
<sequence length="293" mass="33623">MAKLPYISIVIPIYNNSNGLSHILKALKSQKYPANRFEIIVVDNDSSDNPEKIVNSYPNIHFLKETRYTKSPYSARNRGIEVAKGEIIALLDSTCKPCEDWLLNGTKHLKKADLIGGKVIFDVTLKSNIWEIYDSVSNIKMKESIERRGLAVGCNLFIKTVLFNELGLFEEGLRSGGDLRWTKNATLNGYLLKFADTAIVTMKPKNYRSLLNKTIRVATGQPKVWLESGTFFLTFMKRIILFWVPPNPIYLSKNIRNSSLPEAKRYFFCLYCIRYFFRLISVYGFIKGLLIKH</sequence>
<feature type="domain" description="Glycosyltransferase 2-like" evidence="1">
    <location>
        <begin position="8"/>
        <end position="113"/>
    </location>
</feature>
<keyword evidence="3" id="KW-1185">Reference proteome</keyword>
<dbReference type="InterPro" id="IPR029044">
    <property type="entry name" value="Nucleotide-diphossugar_trans"/>
</dbReference>
<accession>A0A1H7T6K3</accession>
<organism evidence="2 3">
    <name type="scientific">Parapedobacter koreensis</name>
    <dbReference type="NCBI Taxonomy" id="332977"/>
    <lineage>
        <taxon>Bacteria</taxon>
        <taxon>Pseudomonadati</taxon>
        <taxon>Bacteroidota</taxon>
        <taxon>Sphingobacteriia</taxon>
        <taxon>Sphingobacteriales</taxon>
        <taxon>Sphingobacteriaceae</taxon>
        <taxon>Parapedobacter</taxon>
    </lineage>
</organism>
<evidence type="ECO:0000313" key="2">
    <source>
        <dbReference type="EMBL" id="SEL80491.1"/>
    </source>
</evidence>
<dbReference type="STRING" id="332977.SAMN05421740_110122"/>
<dbReference type="Pfam" id="PF00535">
    <property type="entry name" value="Glycos_transf_2"/>
    <property type="match status" value="1"/>
</dbReference>
<protein>
    <submittedName>
        <fullName evidence="2">Glycosyl transferase family 2</fullName>
    </submittedName>
</protein>
<dbReference type="PANTHER" id="PTHR43685">
    <property type="entry name" value="GLYCOSYLTRANSFERASE"/>
    <property type="match status" value="1"/>
</dbReference>
<dbReference type="Gene3D" id="3.90.550.10">
    <property type="entry name" value="Spore Coat Polysaccharide Biosynthesis Protein SpsA, Chain A"/>
    <property type="match status" value="1"/>
</dbReference>